<evidence type="ECO:0000256" key="1">
    <source>
        <dbReference type="ARBA" id="ARBA00000085"/>
    </source>
</evidence>
<evidence type="ECO:0000313" key="13">
    <source>
        <dbReference type="EMBL" id="VAX07902.1"/>
    </source>
</evidence>
<evidence type="ECO:0000256" key="10">
    <source>
        <dbReference type="ARBA" id="ARBA00023136"/>
    </source>
</evidence>
<dbReference type="CDD" id="cd17551">
    <property type="entry name" value="REC_RpfG-like"/>
    <property type="match status" value="1"/>
</dbReference>
<dbReference type="PROSITE" id="PS50109">
    <property type="entry name" value="HIS_KIN"/>
    <property type="match status" value="1"/>
</dbReference>
<dbReference type="GO" id="GO:0005886">
    <property type="term" value="C:plasma membrane"/>
    <property type="evidence" value="ECO:0007669"/>
    <property type="project" value="TreeGrafter"/>
</dbReference>
<evidence type="ECO:0000256" key="2">
    <source>
        <dbReference type="ARBA" id="ARBA00004370"/>
    </source>
</evidence>
<evidence type="ECO:0000256" key="6">
    <source>
        <dbReference type="ARBA" id="ARBA00022741"/>
    </source>
</evidence>
<name>A0A3B1AVY1_9ZZZZ</name>
<evidence type="ECO:0000256" key="4">
    <source>
        <dbReference type="ARBA" id="ARBA00022553"/>
    </source>
</evidence>
<evidence type="ECO:0000256" key="5">
    <source>
        <dbReference type="ARBA" id="ARBA00022679"/>
    </source>
</evidence>
<dbReference type="CDD" id="cd00075">
    <property type="entry name" value="HATPase"/>
    <property type="match status" value="1"/>
</dbReference>
<protein>
    <recommendedName>
        <fullName evidence="3">histidine kinase</fullName>
        <ecNumber evidence="3">2.7.13.3</ecNumber>
    </recommendedName>
</protein>
<comment type="catalytic activity">
    <reaction evidence="1">
        <text>ATP + protein L-histidine = ADP + protein N-phospho-L-histidine.</text>
        <dbReference type="EC" id="2.7.13.3"/>
    </reaction>
</comment>
<dbReference type="PANTHER" id="PTHR43047">
    <property type="entry name" value="TWO-COMPONENT HISTIDINE PROTEIN KINASE"/>
    <property type="match status" value="1"/>
</dbReference>
<dbReference type="InterPro" id="IPR036890">
    <property type="entry name" value="HATPase_C_sf"/>
</dbReference>
<dbReference type="InterPro" id="IPR004358">
    <property type="entry name" value="Sig_transdc_His_kin-like_C"/>
</dbReference>
<dbReference type="AlphaFoldDB" id="A0A3B1AVY1"/>
<dbReference type="EMBL" id="UOFW01000227">
    <property type="protein sequence ID" value="VAX07902.1"/>
    <property type="molecule type" value="Genomic_DNA"/>
</dbReference>
<accession>A0A3B1AVY1</accession>
<dbReference type="GO" id="GO:0000155">
    <property type="term" value="F:phosphorelay sensor kinase activity"/>
    <property type="evidence" value="ECO:0007669"/>
    <property type="project" value="InterPro"/>
</dbReference>
<sequence>MNILNGNLNTDPKKACIMIVDDEAANVRLLEKILATAGYENVISTQDPTEVLSLHQKYSCDLTLLDLDMPELDGYGVMDQINEWTRNNPPPILVLTAQHMQSYRQRALDNGARDYVTKPFDASELLSRVRNLLEVRMSYKIMNHQNEILESRVQARTIELNAAKEFAEHANYAKTQFLANMSHELRTPLNGIIGFSEIMKSQLFGELGNSQYVDYANDIHTAGEHLLGIINNILDISRIETGDIELNSEPVFLKDIIASCIRMISESAEERGIVLTVEIDPEIPTMMADETRLKQVILNLLTNCVRHAPAASVKISADIEGDSLVVRICDTGKGIPEEDLELVLQPFGQSRKNSQITHDGVGLGLHLAKVLTELHGGSLMLQSKLDEGTTVSLTFPGSLFCDHGE</sequence>
<keyword evidence="6" id="KW-0547">Nucleotide-binding</keyword>
<feature type="domain" description="Response regulatory" evidence="12">
    <location>
        <begin position="16"/>
        <end position="133"/>
    </location>
</feature>
<dbReference type="PRINTS" id="PR00344">
    <property type="entry name" value="BCTRLSENSOR"/>
</dbReference>
<dbReference type="InterPro" id="IPR001789">
    <property type="entry name" value="Sig_transdc_resp-reg_receiver"/>
</dbReference>
<dbReference type="Pfam" id="PF00072">
    <property type="entry name" value="Response_reg"/>
    <property type="match status" value="1"/>
</dbReference>
<evidence type="ECO:0000259" key="11">
    <source>
        <dbReference type="PROSITE" id="PS50109"/>
    </source>
</evidence>
<feature type="domain" description="Histidine kinase" evidence="11">
    <location>
        <begin position="180"/>
        <end position="399"/>
    </location>
</feature>
<keyword evidence="7" id="KW-0418">Kinase</keyword>
<dbReference type="SUPFAM" id="SSF52172">
    <property type="entry name" value="CheY-like"/>
    <property type="match status" value="1"/>
</dbReference>
<dbReference type="SMART" id="SM00387">
    <property type="entry name" value="HATPase_c"/>
    <property type="match status" value="1"/>
</dbReference>
<dbReference type="GO" id="GO:0009927">
    <property type="term" value="F:histidine phosphotransfer kinase activity"/>
    <property type="evidence" value="ECO:0007669"/>
    <property type="project" value="TreeGrafter"/>
</dbReference>
<proteinExistence type="predicted"/>
<dbReference type="GO" id="GO:0005524">
    <property type="term" value="F:ATP binding"/>
    <property type="evidence" value="ECO:0007669"/>
    <property type="project" value="UniProtKB-KW"/>
</dbReference>
<dbReference type="PROSITE" id="PS50110">
    <property type="entry name" value="RESPONSE_REGULATORY"/>
    <property type="match status" value="1"/>
</dbReference>
<evidence type="ECO:0000259" key="12">
    <source>
        <dbReference type="PROSITE" id="PS50110"/>
    </source>
</evidence>
<dbReference type="SUPFAM" id="SSF55874">
    <property type="entry name" value="ATPase domain of HSP90 chaperone/DNA topoisomerase II/histidine kinase"/>
    <property type="match status" value="1"/>
</dbReference>
<reference evidence="13" key="1">
    <citation type="submission" date="2018-06" db="EMBL/GenBank/DDBJ databases">
        <authorList>
            <person name="Zhirakovskaya E."/>
        </authorList>
    </citation>
    <scope>NUCLEOTIDE SEQUENCE</scope>
</reference>
<evidence type="ECO:0000256" key="7">
    <source>
        <dbReference type="ARBA" id="ARBA00022777"/>
    </source>
</evidence>
<evidence type="ECO:0000256" key="9">
    <source>
        <dbReference type="ARBA" id="ARBA00023012"/>
    </source>
</evidence>
<dbReference type="PANTHER" id="PTHR43047:SF72">
    <property type="entry name" value="OSMOSENSING HISTIDINE PROTEIN KINASE SLN1"/>
    <property type="match status" value="1"/>
</dbReference>
<dbReference type="Gene3D" id="3.30.565.10">
    <property type="entry name" value="Histidine kinase-like ATPase, C-terminal domain"/>
    <property type="match status" value="1"/>
</dbReference>
<dbReference type="SMART" id="SM00448">
    <property type="entry name" value="REC"/>
    <property type="match status" value="1"/>
</dbReference>
<dbReference type="CDD" id="cd00082">
    <property type="entry name" value="HisKA"/>
    <property type="match status" value="1"/>
</dbReference>
<dbReference type="Gene3D" id="1.10.287.130">
    <property type="match status" value="1"/>
</dbReference>
<dbReference type="FunFam" id="1.10.287.130:FF:000038">
    <property type="entry name" value="Sensory transduction histidine kinase"/>
    <property type="match status" value="1"/>
</dbReference>
<dbReference type="InterPro" id="IPR003661">
    <property type="entry name" value="HisK_dim/P_dom"/>
</dbReference>
<gene>
    <name evidence="13" type="ORF">MNBD_ALPHA03-301</name>
</gene>
<dbReference type="InterPro" id="IPR036097">
    <property type="entry name" value="HisK_dim/P_sf"/>
</dbReference>
<dbReference type="InterPro" id="IPR011006">
    <property type="entry name" value="CheY-like_superfamily"/>
</dbReference>
<keyword evidence="10" id="KW-0472">Membrane</keyword>
<keyword evidence="8" id="KW-0067">ATP-binding</keyword>
<dbReference type="SUPFAM" id="SSF47384">
    <property type="entry name" value="Homodimeric domain of signal transducing histidine kinase"/>
    <property type="match status" value="1"/>
</dbReference>
<dbReference type="Pfam" id="PF02518">
    <property type="entry name" value="HATPase_c"/>
    <property type="match status" value="1"/>
</dbReference>
<dbReference type="InterPro" id="IPR005467">
    <property type="entry name" value="His_kinase_dom"/>
</dbReference>
<dbReference type="Pfam" id="PF00512">
    <property type="entry name" value="HisKA"/>
    <property type="match status" value="1"/>
</dbReference>
<keyword evidence="4" id="KW-0597">Phosphoprotein</keyword>
<dbReference type="EC" id="2.7.13.3" evidence="3"/>
<dbReference type="Gene3D" id="3.40.50.2300">
    <property type="match status" value="1"/>
</dbReference>
<keyword evidence="9" id="KW-0902">Two-component regulatory system</keyword>
<evidence type="ECO:0000256" key="8">
    <source>
        <dbReference type="ARBA" id="ARBA00022840"/>
    </source>
</evidence>
<keyword evidence="5" id="KW-0808">Transferase</keyword>
<comment type="subcellular location">
    <subcellularLocation>
        <location evidence="2">Membrane</location>
    </subcellularLocation>
</comment>
<dbReference type="SMART" id="SM00388">
    <property type="entry name" value="HisKA"/>
    <property type="match status" value="1"/>
</dbReference>
<organism evidence="13">
    <name type="scientific">hydrothermal vent metagenome</name>
    <dbReference type="NCBI Taxonomy" id="652676"/>
    <lineage>
        <taxon>unclassified sequences</taxon>
        <taxon>metagenomes</taxon>
        <taxon>ecological metagenomes</taxon>
    </lineage>
</organism>
<evidence type="ECO:0000256" key="3">
    <source>
        <dbReference type="ARBA" id="ARBA00012438"/>
    </source>
</evidence>
<dbReference type="InterPro" id="IPR003594">
    <property type="entry name" value="HATPase_dom"/>
</dbReference>